<dbReference type="OrthoDB" id="384721at2"/>
<keyword evidence="4" id="KW-1185">Reference proteome</keyword>
<dbReference type="Pfam" id="PF03009">
    <property type="entry name" value="GDPD"/>
    <property type="match status" value="1"/>
</dbReference>
<feature type="domain" description="GP-PDE" evidence="2">
    <location>
        <begin position="40"/>
        <end position="275"/>
    </location>
</feature>
<dbReference type="GO" id="GO:0006629">
    <property type="term" value="P:lipid metabolic process"/>
    <property type="evidence" value="ECO:0007669"/>
    <property type="project" value="InterPro"/>
</dbReference>
<dbReference type="SUPFAM" id="SSF51695">
    <property type="entry name" value="PLC-like phosphodiesterases"/>
    <property type="match status" value="1"/>
</dbReference>
<dbReference type="Proteomes" id="UP000028700">
    <property type="component" value="Unassembled WGS sequence"/>
</dbReference>
<evidence type="ECO:0000313" key="3">
    <source>
        <dbReference type="EMBL" id="GAK47523.1"/>
    </source>
</evidence>
<protein>
    <submittedName>
        <fullName evidence="3">Glycerophosphoryl diester phosphodiesterase</fullName>
    </submittedName>
</protein>
<dbReference type="InterPro" id="IPR030395">
    <property type="entry name" value="GP_PDE_dom"/>
</dbReference>
<comment type="caution">
    <text evidence="3">The sequence shown here is derived from an EMBL/GenBank/DDBJ whole genome shotgun (WGS) entry which is preliminary data.</text>
</comment>
<dbReference type="STRING" id="1291743.LOSG293_080090"/>
<dbReference type="PANTHER" id="PTHR46211:SF14">
    <property type="entry name" value="GLYCEROPHOSPHODIESTER PHOSPHODIESTERASE"/>
    <property type="match status" value="1"/>
</dbReference>
<evidence type="ECO:0000313" key="4">
    <source>
        <dbReference type="Proteomes" id="UP000028700"/>
    </source>
</evidence>
<reference evidence="3" key="1">
    <citation type="journal article" date="2014" name="Genome Announc.">
        <title>Draft Genome Sequence of Lactobacillus oryzae Strain SG293T.</title>
        <authorList>
            <person name="Tanizawa Y."/>
            <person name="Fujisawa T."/>
            <person name="Mochizuki T."/>
            <person name="Kaminuma E."/>
            <person name="Nakamura Y."/>
            <person name="Tohno M."/>
        </authorList>
    </citation>
    <scope>NUCLEOTIDE SEQUENCE [LARGE SCALE GENOMIC DNA]</scope>
    <source>
        <strain evidence="3">SG293</strain>
    </source>
</reference>
<proteinExistence type="predicted"/>
<evidence type="ECO:0000256" key="1">
    <source>
        <dbReference type="SAM" id="SignalP"/>
    </source>
</evidence>
<dbReference type="InterPro" id="IPR017946">
    <property type="entry name" value="PLC-like_Pdiesterase_TIM-brl"/>
</dbReference>
<gene>
    <name evidence="3" type="ORF">LOSG293_080090</name>
</gene>
<accession>A0A081BHK5</accession>
<dbReference type="eggNOG" id="COG0584">
    <property type="taxonomic scope" value="Bacteria"/>
</dbReference>
<dbReference type="AlphaFoldDB" id="A0A081BHK5"/>
<dbReference type="PANTHER" id="PTHR46211">
    <property type="entry name" value="GLYCEROPHOSPHORYL DIESTER PHOSPHODIESTERASE"/>
    <property type="match status" value="1"/>
</dbReference>
<dbReference type="GO" id="GO:0008081">
    <property type="term" value="F:phosphoric diester hydrolase activity"/>
    <property type="evidence" value="ECO:0007669"/>
    <property type="project" value="InterPro"/>
</dbReference>
<dbReference type="RefSeq" id="WP_034526921.1">
    <property type="nucleotide sequence ID" value="NZ_BBAZ01000011.1"/>
</dbReference>
<name>A0A081BHK5_9LACO</name>
<evidence type="ECO:0000259" key="2">
    <source>
        <dbReference type="PROSITE" id="PS51704"/>
    </source>
</evidence>
<keyword evidence="1" id="KW-0732">Signal</keyword>
<feature type="signal peptide" evidence="1">
    <location>
        <begin position="1"/>
        <end position="26"/>
    </location>
</feature>
<dbReference type="PROSITE" id="PS51704">
    <property type="entry name" value="GP_PDE"/>
    <property type="match status" value="1"/>
</dbReference>
<feature type="chain" id="PRO_5001755079" evidence="1">
    <location>
        <begin position="27"/>
        <end position="275"/>
    </location>
</feature>
<sequence>MHRKHQRYLVLIALLLGSLGLTNVQAATVGSLNNYNLEKPMIISHRGSPLNYPEHSFAGYNFAIKNGSKFIEQDIILSKDNQLVVSHDNNLKKNTSKNITITGSTYKQIKKAKLKNGEKLHTLKDVMGRYKNKINYVIETKKTAKGGYKLEKGIIAVIKKHKLQSNVILQSFSLASLNYMHKKLPKAPEMLLVNGANSNYTYLEKRLKTLPRAVNIVAVYTPGVTSENAKLIHKYHRKAVGYVLDGHAAYVNEILSDFDGLFTDDTKQAVSYFGE</sequence>
<organism evidence="3 4">
    <name type="scientific">Secundilactobacillus oryzae JCM 18671</name>
    <dbReference type="NCBI Taxonomy" id="1291743"/>
    <lineage>
        <taxon>Bacteria</taxon>
        <taxon>Bacillati</taxon>
        <taxon>Bacillota</taxon>
        <taxon>Bacilli</taxon>
        <taxon>Lactobacillales</taxon>
        <taxon>Lactobacillaceae</taxon>
        <taxon>Secundilactobacillus</taxon>
    </lineage>
</organism>
<dbReference type="EMBL" id="BBJM01000008">
    <property type="protein sequence ID" value="GAK47523.1"/>
    <property type="molecule type" value="Genomic_DNA"/>
</dbReference>
<dbReference type="Gene3D" id="3.20.20.190">
    <property type="entry name" value="Phosphatidylinositol (PI) phosphodiesterase"/>
    <property type="match status" value="1"/>
</dbReference>